<dbReference type="SUPFAM" id="SSF56436">
    <property type="entry name" value="C-type lectin-like"/>
    <property type="match status" value="1"/>
</dbReference>
<dbReference type="PROSITE" id="PS00615">
    <property type="entry name" value="C_TYPE_LECTIN_1"/>
    <property type="match status" value="1"/>
</dbReference>
<keyword evidence="1" id="KW-0430">Lectin</keyword>
<name>A0A8C1K4Y7_CYPCA</name>
<evidence type="ECO:0000256" key="1">
    <source>
        <dbReference type="ARBA" id="ARBA00022734"/>
    </source>
</evidence>
<proteinExistence type="predicted"/>
<dbReference type="Ensembl" id="ENSCCRT00010045550.1">
    <property type="protein sequence ID" value="ENSCCRP00010041502.1"/>
    <property type="gene ID" value="ENSCCRG00010017681.1"/>
</dbReference>
<dbReference type="GO" id="GO:0030246">
    <property type="term" value="F:carbohydrate binding"/>
    <property type="evidence" value="ECO:0007669"/>
    <property type="project" value="UniProtKB-KW"/>
</dbReference>
<dbReference type="InterPro" id="IPR033989">
    <property type="entry name" value="CD209-like_CTLD"/>
</dbReference>
<keyword evidence="3" id="KW-1133">Transmembrane helix</keyword>
<dbReference type="Gene3D" id="3.10.100.10">
    <property type="entry name" value="Mannose-Binding Protein A, subunit A"/>
    <property type="match status" value="1"/>
</dbReference>
<dbReference type="Proteomes" id="UP000694427">
    <property type="component" value="Unplaced"/>
</dbReference>
<evidence type="ECO:0000259" key="4">
    <source>
        <dbReference type="PROSITE" id="PS50041"/>
    </source>
</evidence>
<dbReference type="CDD" id="cd03590">
    <property type="entry name" value="CLECT_DC-SIGN_like"/>
    <property type="match status" value="1"/>
</dbReference>
<reference evidence="5" key="2">
    <citation type="submission" date="2025-09" db="UniProtKB">
        <authorList>
            <consortium name="Ensembl"/>
        </authorList>
    </citation>
    <scope>IDENTIFICATION</scope>
</reference>
<dbReference type="SMART" id="SM00034">
    <property type="entry name" value="CLECT"/>
    <property type="match status" value="1"/>
</dbReference>
<dbReference type="InterPro" id="IPR001304">
    <property type="entry name" value="C-type_lectin-like"/>
</dbReference>
<accession>A0A8C1K4Y7</accession>
<dbReference type="InterPro" id="IPR016187">
    <property type="entry name" value="CTDL_fold"/>
</dbReference>
<feature type="domain" description="C-type lectin" evidence="4">
    <location>
        <begin position="133"/>
        <end position="245"/>
    </location>
</feature>
<sequence>MNRENTVDCSSTSVATYNQEFNATIPTSQINQTEPQESGSSKFYRVVIVCLALLFGILLAGLIALAFKYRTDTVQLKTDYDRCIDDQDYLNRHYYNLTIERDQLQASEQTQMKKVQNLEQLLLIGCLTGRSNFSSHLYCVSATMLTWNESRHSCAENGAYLVIINSPEEQKLMSNFQMHVWIGLSVTEGVWKWVDNTEVIKEYWATGEPNNVNGIEDCVEILSGRPSQENWNDFSCEEKKHYVCEYEY</sequence>
<dbReference type="PANTHER" id="PTHR22803">
    <property type="entry name" value="MANNOSE, PHOSPHOLIPASE, LECTIN RECEPTOR RELATED"/>
    <property type="match status" value="1"/>
</dbReference>
<keyword evidence="6" id="KW-1185">Reference proteome</keyword>
<keyword evidence="3" id="KW-0812">Transmembrane</keyword>
<dbReference type="InterPro" id="IPR016186">
    <property type="entry name" value="C-type_lectin-like/link_sf"/>
</dbReference>
<evidence type="ECO:0000256" key="2">
    <source>
        <dbReference type="ARBA" id="ARBA00023157"/>
    </source>
</evidence>
<dbReference type="InterPro" id="IPR050111">
    <property type="entry name" value="C-type_lectin/snaclec_domain"/>
</dbReference>
<reference evidence="5" key="1">
    <citation type="submission" date="2025-08" db="UniProtKB">
        <authorList>
            <consortium name="Ensembl"/>
        </authorList>
    </citation>
    <scope>IDENTIFICATION</scope>
</reference>
<evidence type="ECO:0000256" key="3">
    <source>
        <dbReference type="SAM" id="Phobius"/>
    </source>
</evidence>
<dbReference type="Pfam" id="PF00059">
    <property type="entry name" value="Lectin_C"/>
    <property type="match status" value="1"/>
</dbReference>
<keyword evidence="2" id="KW-1015">Disulfide bond</keyword>
<dbReference type="PROSITE" id="PS50041">
    <property type="entry name" value="C_TYPE_LECTIN_2"/>
    <property type="match status" value="1"/>
</dbReference>
<dbReference type="AlphaFoldDB" id="A0A8C1K4Y7"/>
<feature type="transmembrane region" description="Helical" evidence="3">
    <location>
        <begin position="43"/>
        <end position="67"/>
    </location>
</feature>
<evidence type="ECO:0000313" key="6">
    <source>
        <dbReference type="Proteomes" id="UP000694427"/>
    </source>
</evidence>
<keyword evidence="3" id="KW-0472">Membrane</keyword>
<protein>
    <recommendedName>
        <fullName evidence="4">C-type lectin domain-containing protein</fullName>
    </recommendedName>
</protein>
<evidence type="ECO:0000313" key="5">
    <source>
        <dbReference type="Ensembl" id="ENSCCRP00010041502.1"/>
    </source>
</evidence>
<dbReference type="InterPro" id="IPR018378">
    <property type="entry name" value="C-type_lectin_CS"/>
</dbReference>
<organism evidence="5 6">
    <name type="scientific">Cyprinus carpio</name>
    <name type="common">Common carp</name>
    <dbReference type="NCBI Taxonomy" id="7962"/>
    <lineage>
        <taxon>Eukaryota</taxon>
        <taxon>Metazoa</taxon>
        <taxon>Chordata</taxon>
        <taxon>Craniata</taxon>
        <taxon>Vertebrata</taxon>
        <taxon>Euteleostomi</taxon>
        <taxon>Actinopterygii</taxon>
        <taxon>Neopterygii</taxon>
        <taxon>Teleostei</taxon>
        <taxon>Ostariophysi</taxon>
        <taxon>Cypriniformes</taxon>
        <taxon>Cyprinidae</taxon>
        <taxon>Cyprininae</taxon>
        <taxon>Cyprinus</taxon>
    </lineage>
</organism>